<dbReference type="EMBL" id="REGN01002401">
    <property type="protein sequence ID" value="RNA28371.1"/>
    <property type="molecule type" value="Genomic_DNA"/>
</dbReference>
<gene>
    <name evidence="1" type="ORF">BpHYR1_047060</name>
</gene>
<proteinExistence type="predicted"/>
<comment type="caution">
    <text evidence="1">The sequence shown here is derived from an EMBL/GenBank/DDBJ whole genome shotgun (WGS) entry which is preliminary data.</text>
</comment>
<evidence type="ECO:0000313" key="2">
    <source>
        <dbReference type="Proteomes" id="UP000276133"/>
    </source>
</evidence>
<keyword evidence="2" id="KW-1185">Reference proteome</keyword>
<name>A0A3M7RXT4_BRAPC</name>
<protein>
    <submittedName>
        <fullName evidence="1">Uncharacterized protein</fullName>
    </submittedName>
</protein>
<dbReference type="Proteomes" id="UP000276133">
    <property type="component" value="Unassembled WGS sequence"/>
</dbReference>
<organism evidence="1 2">
    <name type="scientific">Brachionus plicatilis</name>
    <name type="common">Marine rotifer</name>
    <name type="synonym">Brachionus muelleri</name>
    <dbReference type="NCBI Taxonomy" id="10195"/>
    <lineage>
        <taxon>Eukaryota</taxon>
        <taxon>Metazoa</taxon>
        <taxon>Spiralia</taxon>
        <taxon>Gnathifera</taxon>
        <taxon>Rotifera</taxon>
        <taxon>Eurotatoria</taxon>
        <taxon>Monogononta</taxon>
        <taxon>Pseudotrocha</taxon>
        <taxon>Ploima</taxon>
        <taxon>Brachionidae</taxon>
        <taxon>Brachionus</taxon>
    </lineage>
</organism>
<sequence length="177" mass="20745">MQDKNSFYGQKFNYLFTEKKSRQKIYNQLRILRSNTNNSFKSNKLSESHYEPSINENISMEETSVFQIQSQLHLETLESVQHSSVDSHLKDLFLENEELCFCYSDSLLFLENVQNENLDVLQHAAFFLTMFFSAKFSQSALKLTCDAFSIWNKSNQIVKFVKKNTKKGLSTDFFVKI</sequence>
<evidence type="ECO:0000313" key="1">
    <source>
        <dbReference type="EMBL" id="RNA28371.1"/>
    </source>
</evidence>
<reference evidence="1 2" key="1">
    <citation type="journal article" date="2018" name="Sci. Rep.">
        <title>Genomic signatures of local adaptation to the degree of environmental predictability in rotifers.</title>
        <authorList>
            <person name="Franch-Gras L."/>
            <person name="Hahn C."/>
            <person name="Garcia-Roger E.M."/>
            <person name="Carmona M.J."/>
            <person name="Serra M."/>
            <person name="Gomez A."/>
        </authorList>
    </citation>
    <scope>NUCLEOTIDE SEQUENCE [LARGE SCALE GENOMIC DNA]</scope>
    <source>
        <strain evidence="1">HYR1</strain>
    </source>
</reference>
<accession>A0A3M7RXT4</accession>
<dbReference type="AlphaFoldDB" id="A0A3M7RXT4"/>